<evidence type="ECO:0000313" key="3">
    <source>
        <dbReference type="EMBL" id="MBB4631333.1"/>
    </source>
</evidence>
<sequence length="259" mass="26812">MFRMGRAGLAAFSMMLLAATARAQDAGADLAPVPQTEAAYGTMAAEVPQSTAPAAPATATPPPPPPPGSPSDAPSAQSGVAAAPAATTAPGVVGDGDLQPVFSESEVLTAAENVFGRGAEGLARMIETIFKDLGQPNAYIAGREGGAAIGIGVRYGEGKLYHKVEGEMPIFWRGPSIGFDVGADGSKTFILIYKLYDTEELLRAYPAAEGKAYLIGGLSAQYVQRGDVVIVPIKLGVGWRLGVNAGYLRFSKKKNLLPF</sequence>
<evidence type="ECO:0008006" key="5">
    <source>
        <dbReference type="Google" id="ProtNLM"/>
    </source>
</evidence>
<evidence type="ECO:0000256" key="2">
    <source>
        <dbReference type="SAM" id="SignalP"/>
    </source>
</evidence>
<dbReference type="Pfam" id="PF06577">
    <property type="entry name" value="EipA"/>
    <property type="match status" value="1"/>
</dbReference>
<accession>A0A7W7AZN7</accession>
<keyword evidence="2" id="KW-0732">Signal</keyword>
<name>A0A7W7AZN7_9SPHN</name>
<feature type="compositionally biased region" description="Low complexity" evidence="1">
    <location>
        <begin position="48"/>
        <end position="58"/>
    </location>
</feature>
<protein>
    <recommendedName>
        <fullName evidence="5">DUF1134 domain-containing protein</fullName>
    </recommendedName>
</protein>
<dbReference type="AlphaFoldDB" id="A0A7W7AZN7"/>
<reference evidence="3 4" key="1">
    <citation type="submission" date="2020-08" db="EMBL/GenBank/DDBJ databases">
        <title>Genomic Encyclopedia of Type Strains, Phase IV (KMG-IV): sequencing the most valuable type-strain genomes for metagenomic binning, comparative biology and taxonomic classification.</title>
        <authorList>
            <person name="Goeker M."/>
        </authorList>
    </citation>
    <scope>NUCLEOTIDE SEQUENCE [LARGE SCALE GENOMIC DNA]</scope>
    <source>
        <strain evidence="3 4">DSM 17328</strain>
    </source>
</reference>
<dbReference type="EMBL" id="JACHNZ010000008">
    <property type="protein sequence ID" value="MBB4631333.1"/>
    <property type="molecule type" value="Genomic_DNA"/>
</dbReference>
<gene>
    <name evidence="3" type="ORF">GGQ98_000941</name>
</gene>
<dbReference type="RefSeq" id="WP_184065838.1">
    <property type="nucleotide sequence ID" value="NZ_JACHNZ010000008.1"/>
</dbReference>
<feature type="signal peptide" evidence="2">
    <location>
        <begin position="1"/>
        <end position="23"/>
    </location>
</feature>
<evidence type="ECO:0000256" key="1">
    <source>
        <dbReference type="SAM" id="MobiDB-lite"/>
    </source>
</evidence>
<feature type="compositionally biased region" description="Low complexity" evidence="1">
    <location>
        <begin position="70"/>
        <end position="88"/>
    </location>
</feature>
<keyword evidence="4" id="KW-1185">Reference proteome</keyword>
<dbReference type="InterPro" id="IPR008325">
    <property type="entry name" value="EipA-like"/>
</dbReference>
<feature type="chain" id="PRO_5030708596" description="DUF1134 domain-containing protein" evidence="2">
    <location>
        <begin position="24"/>
        <end position="259"/>
    </location>
</feature>
<proteinExistence type="predicted"/>
<feature type="compositionally biased region" description="Pro residues" evidence="1">
    <location>
        <begin position="59"/>
        <end position="69"/>
    </location>
</feature>
<evidence type="ECO:0000313" key="4">
    <source>
        <dbReference type="Proteomes" id="UP000566324"/>
    </source>
</evidence>
<organism evidence="3 4">
    <name type="scientific">Sphingosinicella soli</name>
    <dbReference type="NCBI Taxonomy" id="333708"/>
    <lineage>
        <taxon>Bacteria</taxon>
        <taxon>Pseudomonadati</taxon>
        <taxon>Pseudomonadota</taxon>
        <taxon>Alphaproteobacteria</taxon>
        <taxon>Sphingomonadales</taxon>
        <taxon>Sphingosinicellaceae</taxon>
        <taxon>Sphingosinicella</taxon>
    </lineage>
</organism>
<dbReference type="Proteomes" id="UP000566324">
    <property type="component" value="Unassembled WGS sequence"/>
</dbReference>
<comment type="caution">
    <text evidence="3">The sequence shown here is derived from an EMBL/GenBank/DDBJ whole genome shotgun (WGS) entry which is preliminary data.</text>
</comment>
<feature type="region of interest" description="Disordered" evidence="1">
    <location>
        <begin position="45"/>
        <end position="88"/>
    </location>
</feature>